<dbReference type="RefSeq" id="WP_160731512.1">
    <property type="nucleotide sequence ID" value="NZ_WTYP01000002.1"/>
</dbReference>
<keyword evidence="5" id="KW-1185">Reference proteome</keyword>
<keyword evidence="1" id="KW-0802">TPR repeat</keyword>
<dbReference type="EMBL" id="WTYP01000002">
    <property type="protein sequence ID" value="MXP48318.1"/>
    <property type="molecule type" value="Genomic_DNA"/>
</dbReference>
<gene>
    <name evidence="4" type="ORF">GRI43_13055</name>
</gene>
<feature type="region of interest" description="Disordered" evidence="2">
    <location>
        <begin position="203"/>
        <end position="228"/>
    </location>
</feature>
<dbReference type="Proteomes" id="UP000471435">
    <property type="component" value="Unassembled WGS sequence"/>
</dbReference>
<dbReference type="InterPro" id="IPR011990">
    <property type="entry name" value="TPR-like_helical_dom_sf"/>
</dbReference>
<feature type="chain" id="PRO_5026030777" evidence="3">
    <location>
        <begin position="21"/>
        <end position="282"/>
    </location>
</feature>
<dbReference type="InterPro" id="IPR019734">
    <property type="entry name" value="TPR_rpt"/>
</dbReference>
<evidence type="ECO:0000313" key="5">
    <source>
        <dbReference type="Proteomes" id="UP000471435"/>
    </source>
</evidence>
<protein>
    <submittedName>
        <fullName evidence="4">Uncharacterized protein</fullName>
    </submittedName>
</protein>
<keyword evidence="3" id="KW-0732">Signal</keyword>
<dbReference type="SUPFAM" id="SSF48452">
    <property type="entry name" value="TPR-like"/>
    <property type="match status" value="1"/>
</dbReference>
<evidence type="ECO:0000313" key="4">
    <source>
        <dbReference type="EMBL" id="MXP48318.1"/>
    </source>
</evidence>
<evidence type="ECO:0000256" key="1">
    <source>
        <dbReference type="PROSITE-ProRule" id="PRU00339"/>
    </source>
</evidence>
<proteinExistence type="predicted"/>
<comment type="caution">
    <text evidence="4">The sequence shown here is derived from an EMBL/GenBank/DDBJ whole genome shotgun (WGS) entry which is preliminary data.</text>
</comment>
<dbReference type="PROSITE" id="PS51257">
    <property type="entry name" value="PROKAR_LIPOPROTEIN"/>
    <property type="match status" value="1"/>
</dbReference>
<dbReference type="Gene3D" id="1.25.40.10">
    <property type="entry name" value="Tetratricopeptide repeat domain"/>
    <property type="match status" value="1"/>
</dbReference>
<evidence type="ECO:0000256" key="2">
    <source>
        <dbReference type="SAM" id="MobiDB-lite"/>
    </source>
</evidence>
<reference evidence="4 5" key="1">
    <citation type="submission" date="2019-12" db="EMBL/GenBank/DDBJ databases">
        <title>Genomic-based taxomic classification of the family Erythrobacteraceae.</title>
        <authorList>
            <person name="Xu L."/>
        </authorList>
    </citation>
    <scope>NUCLEOTIDE SEQUENCE [LARGE SCALE GENOMIC DNA]</scope>
    <source>
        <strain evidence="4 5">SW-109</strain>
    </source>
</reference>
<dbReference type="PROSITE" id="PS50005">
    <property type="entry name" value="TPR"/>
    <property type="match status" value="1"/>
</dbReference>
<dbReference type="AlphaFoldDB" id="A0A6I4V3T4"/>
<feature type="signal peptide" evidence="3">
    <location>
        <begin position="1"/>
        <end position="20"/>
    </location>
</feature>
<feature type="repeat" description="TPR" evidence="1">
    <location>
        <begin position="79"/>
        <end position="112"/>
    </location>
</feature>
<sequence>MKTSSFKLIACIAIASSLSGCQSFLSSLNFGERGQAQARQSGIFGEIELAEGRKALSAGNVTTAIDQFRLAAINDATRGDALNGLGVAYAKLGRGDLAERYFMQALEWQPSNPRYLANLEKFYTSSPGKSLLERRASKEAAVKVAKAAQLPVRALPNRRAREVFIRTGTAGKSQALAASSAPHLVRSNRNEIFIASQSDTAANRAPQAMKIASRNSAPKSDSEGPAGLPKIAVKSEKADQQYPIRVNIPDGEVIEQPEEAPTKPVPARKTIYPVRINMTKLK</sequence>
<dbReference type="SMART" id="SM00028">
    <property type="entry name" value="TPR"/>
    <property type="match status" value="1"/>
</dbReference>
<dbReference type="OrthoDB" id="7190835at2"/>
<evidence type="ECO:0000256" key="3">
    <source>
        <dbReference type="SAM" id="SignalP"/>
    </source>
</evidence>
<name>A0A6I4V3T4_9SPHN</name>
<organism evidence="4 5">
    <name type="scientific">Pontixanthobacter luteolus</name>
    <dbReference type="NCBI Taxonomy" id="295089"/>
    <lineage>
        <taxon>Bacteria</taxon>
        <taxon>Pseudomonadati</taxon>
        <taxon>Pseudomonadota</taxon>
        <taxon>Alphaproteobacteria</taxon>
        <taxon>Sphingomonadales</taxon>
        <taxon>Erythrobacteraceae</taxon>
        <taxon>Pontixanthobacter</taxon>
    </lineage>
</organism>
<accession>A0A6I4V3T4</accession>